<dbReference type="EMBL" id="LT840184">
    <property type="protein sequence ID" value="SMF82903.1"/>
    <property type="molecule type" value="Genomic_DNA"/>
</dbReference>
<dbReference type="STRING" id="1313296.SAMN05661091_2262"/>
<accession>A0A1X7HAX6</accession>
<keyword evidence="1" id="KW-1133">Transmembrane helix</keyword>
<dbReference type="Proteomes" id="UP000192940">
    <property type="component" value="Chromosome I"/>
</dbReference>
<dbReference type="Pfam" id="PF22564">
    <property type="entry name" value="HAAS"/>
    <property type="match status" value="1"/>
</dbReference>
<feature type="transmembrane region" description="Helical" evidence="1">
    <location>
        <begin position="310"/>
        <end position="330"/>
    </location>
</feature>
<feature type="transmembrane region" description="Helical" evidence="1">
    <location>
        <begin position="250"/>
        <end position="270"/>
    </location>
</feature>
<feature type="transmembrane region" description="Helical" evidence="1">
    <location>
        <begin position="178"/>
        <end position="199"/>
    </location>
</feature>
<name>A0A1X7HAX6_9BACL</name>
<keyword evidence="3" id="KW-1185">Reference proteome</keyword>
<sequence length="333" mass="38085">MELIKKYVYAVTQKLPAQQRVDIEKELNGLIEDMLDERTQGAPVQESDVEEVLIELGDPSSLADKYRGKERFLISPERFDPYLSVLKIVLVSVAIAISVGFVIDFFMGPVNIAKQFAEYLASLFSAIIQGFAWVTIVFILIEHRGNRTSDNRTKKPWRPSDLPSIPDPKTVIKPIEPILGIIFSVVFLILFAYMLNLVGVHRFYDGQSTVIPVFNEEVFRKYIPFIWVLTAIGILRDCMKMITRKWTRQIVVFHLFFNVMSLIFTLIMFTDPSIWNPQFMNELVQAGAITEGSEGFQTVSTIWDRSREGLIYVIALITVIDSIATGMKLYRIK</sequence>
<keyword evidence="1" id="KW-0812">Transmembrane</keyword>
<evidence type="ECO:0000313" key="3">
    <source>
        <dbReference type="Proteomes" id="UP000192940"/>
    </source>
</evidence>
<dbReference type="AlphaFoldDB" id="A0A1X7HAX6"/>
<protein>
    <submittedName>
        <fullName evidence="2">Uncharacterized protein</fullName>
    </submittedName>
</protein>
<dbReference type="RefSeq" id="WP_208919267.1">
    <property type="nucleotide sequence ID" value="NZ_LT840184.1"/>
</dbReference>
<feature type="transmembrane region" description="Helical" evidence="1">
    <location>
        <begin position="85"/>
        <end position="107"/>
    </location>
</feature>
<feature type="transmembrane region" description="Helical" evidence="1">
    <location>
        <begin position="119"/>
        <end position="141"/>
    </location>
</feature>
<proteinExistence type="predicted"/>
<feature type="transmembrane region" description="Helical" evidence="1">
    <location>
        <begin position="219"/>
        <end position="238"/>
    </location>
</feature>
<reference evidence="2 3" key="1">
    <citation type="submission" date="2017-04" db="EMBL/GenBank/DDBJ databases">
        <authorList>
            <person name="Afonso C.L."/>
            <person name="Miller P.J."/>
            <person name="Scott M.A."/>
            <person name="Spackman E."/>
            <person name="Goraichik I."/>
            <person name="Dimitrov K.M."/>
            <person name="Suarez D.L."/>
            <person name="Swayne D.E."/>
        </authorList>
    </citation>
    <scope>NUCLEOTIDE SEQUENCE [LARGE SCALE GENOMIC DNA]</scope>
    <source>
        <strain evidence="2 3">N3/975</strain>
    </source>
</reference>
<keyword evidence="1" id="KW-0472">Membrane</keyword>
<evidence type="ECO:0000313" key="2">
    <source>
        <dbReference type="EMBL" id="SMF82903.1"/>
    </source>
</evidence>
<evidence type="ECO:0000256" key="1">
    <source>
        <dbReference type="SAM" id="Phobius"/>
    </source>
</evidence>
<organism evidence="2 3">
    <name type="scientific">Paenibacillus uliginis N3/975</name>
    <dbReference type="NCBI Taxonomy" id="1313296"/>
    <lineage>
        <taxon>Bacteria</taxon>
        <taxon>Bacillati</taxon>
        <taxon>Bacillota</taxon>
        <taxon>Bacilli</taxon>
        <taxon>Bacillales</taxon>
        <taxon>Paenibacillaceae</taxon>
        <taxon>Paenibacillus</taxon>
    </lineage>
</organism>
<gene>
    <name evidence="2" type="ORF">SAMN05661091_2262</name>
</gene>